<dbReference type="EMBL" id="AUZZ01006070">
    <property type="protein sequence ID" value="EQD47488.1"/>
    <property type="molecule type" value="Genomic_DNA"/>
</dbReference>
<dbReference type="AlphaFoldDB" id="T0ZS49"/>
<reference evidence="2" key="2">
    <citation type="journal article" date="2014" name="ISME J.">
        <title>Microbial stratification in low pH oxic and suboxic macroscopic growths along an acid mine drainage.</title>
        <authorList>
            <person name="Mendez-Garcia C."/>
            <person name="Mesa V."/>
            <person name="Sprenger R.R."/>
            <person name="Richter M."/>
            <person name="Diez M.S."/>
            <person name="Solano J."/>
            <person name="Bargiela R."/>
            <person name="Golyshina O.V."/>
            <person name="Manteca A."/>
            <person name="Ramos J.L."/>
            <person name="Gallego J.R."/>
            <person name="Llorente I."/>
            <person name="Martins Dos Santos V.A."/>
            <person name="Jensen O.N."/>
            <person name="Pelaez A.I."/>
            <person name="Sanchez J."/>
            <person name="Ferrer M."/>
        </authorList>
    </citation>
    <scope>NUCLEOTIDE SEQUENCE</scope>
</reference>
<evidence type="ECO:0008006" key="3">
    <source>
        <dbReference type="Google" id="ProtNLM"/>
    </source>
</evidence>
<sequence>MSNSNTGKTVRFTLDPANPPKMSEETKARLLAMKDEDIDLSDIPESPVDAEWTRPGIPFSTENKQQVTLRLDADVLEYFRHTGKRYQSRINHVLRTYMQAHEVER</sequence>
<dbReference type="InterPro" id="IPR025528">
    <property type="entry name" value="BrnA_antitoxin"/>
</dbReference>
<gene>
    <name evidence="2" type="ORF">B2A_08429</name>
</gene>
<evidence type="ECO:0000313" key="2">
    <source>
        <dbReference type="EMBL" id="EQD47488.1"/>
    </source>
</evidence>
<reference evidence="2" key="1">
    <citation type="submission" date="2013-08" db="EMBL/GenBank/DDBJ databases">
        <authorList>
            <person name="Mendez C."/>
            <person name="Richter M."/>
            <person name="Ferrer M."/>
            <person name="Sanchez J."/>
        </authorList>
    </citation>
    <scope>NUCLEOTIDE SEQUENCE</scope>
</reference>
<evidence type="ECO:0000256" key="1">
    <source>
        <dbReference type="SAM" id="MobiDB-lite"/>
    </source>
</evidence>
<protein>
    <recommendedName>
        <fullName evidence="3">BrnA antitoxin family protein</fullName>
    </recommendedName>
</protein>
<name>T0ZS49_9ZZZZ</name>
<proteinExistence type="predicted"/>
<accession>T0ZS49</accession>
<dbReference type="Pfam" id="PF14384">
    <property type="entry name" value="BrnA_antitoxin"/>
    <property type="match status" value="1"/>
</dbReference>
<organism evidence="2">
    <name type="scientific">mine drainage metagenome</name>
    <dbReference type="NCBI Taxonomy" id="410659"/>
    <lineage>
        <taxon>unclassified sequences</taxon>
        <taxon>metagenomes</taxon>
        <taxon>ecological metagenomes</taxon>
    </lineage>
</organism>
<comment type="caution">
    <text evidence="2">The sequence shown here is derived from an EMBL/GenBank/DDBJ whole genome shotgun (WGS) entry which is preliminary data.</text>
</comment>
<feature type="region of interest" description="Disordered" evidence="1">
    <location>
        <begin position="1"/>
        <end position="22"/>
    </location>
</feature>